<evidence type="ECO:0000256" key="8">
    <source>
        <dbReference type="ARBA" id="ARBA00023235"/>
    </source>
</evidence>
<comment type="cofactor">
    <cofactor evidence="9">
        <name>Mn(2+)</name>
        <dbReference type="ChEBI" id="CHEBI:29035"/>
    </cofactor>
    <text evidence="9">Binds 2 manganese ions per subunit.</text>
</comment>
<evidence type="ECO:0000256" key="10">
    <source>
        <dbReference type="NCBIfam" id="TIGR01307"/>
    </source>
</evidence>
<dbReference type="SUPFAM" id="SSF53649">
    <property type="entry name" value="Alkaline phosphatase-like"/>
    <property type="match status" value="1"/>
</dbReference>
<dbReference type="PANTHER" id="PTHR31637:SF0">
    <property type="entry name" value="2,3-BISPHOSPHOGLYCERATE-INDEPENDENT PHOSPHOGLYCERATE MUTASE"/>
    <property type="match status" value="1"/>
</dbReference>
<dbReference type="AlphaFoldDB" id="A0A0W0U7G4"/>
<evidence type="ECO:0000256" key="7">
    <source>
        <dbReference type="ARBA" id="ARBA00023211"/>
    </source>
</evidence>
<evidence type="ECO:0000256" key="6">
    <source>
        <dbReference type="ARBA" id="ARBA00023152"/>
    </source>
</evidence>
<feature type="binding site" evidence="9">
    <location>
        <position position="459"/>
    </location>
    <ligand>
        <name>Mn(2+)</name>
        <dbReference type="ChEBI" id="CHEBI:29035"/>
        <label>1</label>
    </ligand>
</feature>
<dbReference type="Gene3D" id="3.40.720.10">
    <property type="entry name" value="Alkaline Phosphatase, subunit A"/>
    <property type="match status" value="1"/>
</dbReference>
<evidence type="ECO:0000313" key="11">
    <source>
        <dbReference type="EMBL" id="KTD03971.1"/>
    </source>
</evidence>
<evidence type="ECO:0000256" key="3">
    <source>
        <dbReference type="ARBA" id="ARBA00004798"/>
    </source>
</evidence>
<evidence type="ECO:0000256" key="5">
    <source>
        <dbReference type="ARBA" id="ARBA00022723"/>
    </source>
</evidence>
<dbReference type="UniPathway" id="UPA00109">
    <property type="reaction ID" value="UER00186"/>
</dbReference>
<dbReference type="FunFam" id="3.40.1450.10:FF:000002">
    <property type="entry name" value="2,3-bisphosphoglycerate-independent phosphoglycerate mutase"/>
    <property type="match status" value="1"/>
</dbReference>
<evidence type="ECO:0000256" key="9">
    <source>
        <dbReference type="HAMAP-Rule" id="MF_01038"/>
    </source>
</evidence>
<dbReference type="InterPro" id="IPR017850">
    <property type="entry name" value="Alkaline_phosphatase_core_sf"/>
</dbReference>
<feature type="binding site" evidence="9">
    <location>
        <position position="192"/>
    </location>
    <ligand>
        <name>substrate</name>
    </ligand>
</feature>
<keyword evidence="7 9" id="KW-0464">Manganese</keyword>
<dbReference type="GO" id="GO:0004619">
    <property type="term" value="F:phosphoglycerate mutase activity"/>
    <property type="evidence" value="ECO:0007669"/>
    <property type="project" value="UniProtKB-UniRule"/>
</dbReference>
<comment type="pathway">
    <text evidence="3 9">Carbohydrate degradation; glycolysis; pyruvate from D-glyceraldehyde 3-phosphate: step 3/5.</text>
</comment>
<dbReference type="GO" id="GO:0005829">
    <property type="term" value="C:cytosol"/>
    <property type="evidence" value="ECO:0007669"/>
    <property type="project" value="TreeGrafter"/>
</dbReference>
<dbReference type="InterPro" id="IPR005995">
    <property type="entry name" value="Pgm_bpd_ind"/>
</dbReference>
<dbReference type="GO" id="GO:0006096">
    <property type="term" value="P:glycolytic process"/>
    <property type="evidence" value="ECO:0007669"/>
    <property type="project" value="UniProtKB-UniRule"/>
</dbReference>
<feature type="binding site" evidence="9">
    <location>
        <position position="186"/>
    </location>
    <ligand>
        <name>substrate</name>
    </ligand>
</feature>
<dbReference type="NCBIfam" id="TIGR01307">
    <property type="entry name" value="pgm_bpd_ind"/>
    <property type="match status" value="1"/>
</dbReference>
<dbReference type="CDD" id="cd16010">
    <property type="entry name" value="iPGM"/>
    <property type="match status" value="1"/>
</dbReference>
<dbReference type="EMBL" id="LNYC01000008">
    <property type="protein sequence ID" value="KTD03971.1"/>
    <property type="molecule type" value="Genomic_DNA"/>
</dbReference>
<dbReference type="InterPro" id="IPR011258">
    <property type="entry name" value="BPG-indep_PGM_N"/>
</dbReference>
<feature type="binding site" evidence="9">
    <location>
        <position position="403"/>
    </location>
    <ligand>
        <name>Mn(2+)</name>
        <dbReference type="ChEBI" id="CHEBI:29035"/>
        <label>1</label>
    </ligand>
</feature>
<dbReference type="STRING" id="45065.Lgee_0421"/>
<sequence length="516" mass="56771">MSFHTPLVLLILDGWGYREDTQDNAIAAARTPQWNAWWRDCPHMLLEASGEAVGLPVGQMGNSEVGHMHIGAGRVIPQDFTRINAAIETGEFANNPLLLETLSSLKKSGRTLHVLGLLSDGGVHSHEKHLFAFLELCDKSQFNKVCLHLFLDGRDTPPQSAEASLSRLERVLEQHQVATIASISGRYYAMDRDNRWERVEPVYRLLVSGESPHHFASAKEAVATFAAKGITDEFVPPARIGEKHPMMDGDAVFFFNYRADRARQLTRALVDDLFNGFTRENMPALSRMLTMTNYARDIVADAVFPPLTLHNTLGEVLAARGLSQLRLAETEKYAHVTWFFNGGSEQVFPNEDRILIPSPRVATYDLKPEMSATELTHVLVQAIKDRTHDVIICNYANADMVGHSGDFAATVKAIESIDAALHAIGNALACVKGTLLITADHGNAEKMFDPATKQAHTAHTEEPVPFVFVGEGWHFTTTHGTLSDIAPTVLTLLGITPPAEMTGRVLMQPDTCGAHT</sequence>
<keyword evidence="12" id="KW-1185">Reference proteome</keyword>
<feature type="binding site" evidence="9">
    <location>
        <position position="399"/>
    </location>
    <ligand>
        <name>Mn(2+)</name>
        <dbReference type="ChEBI" id="CHEBI:29035"/>
        <label>1</label>
    </ligand>
</feature>
<feature type="binding site" evidence="9">
    <location>
        <position position="124"/>
    </location>
    <ligand>
        <name>substrate</name>
    </ligand>
</feature>
<evidence type="ECO:0000256" key="2">
    <source>
        <dbReference type="ARBA" id="ARBA00002315"/>
    </source>
</evidence>
<dbReference type="HAMAP" id="MF_01038">
    <property type="entry name" value="GpmI"/>
    <property type="match status" value="1"/>
</dbReference>
<dbReference type="PIRSF" id="PIRSF001492">
    <property type="entry name" value="IPGAM"/>
    <property type="match status" value="1"/>
</dbReference>
<comment type="similarity">
    <text evidence="4 9">Belongs to the BPG-independent phosphoglycerate mutase family.</text>
</comment>
<feature type="binding site" evidence="9">
    <location>
        <position position="441"/>
    </location>
    <ligand>
        <name>Mn(2+)</name>
        <dbReference type="ChEBI" id="CHEBI:29035"/>
        <label>2</label>
    </ligand>
</feature>
<proteinExistence type="inferred from homology"/>
<dbReference type="SUPFAM" id="SSF64158">
    <property type="entry name" value="2,3-Bisphosphoglycerate-independent phosphoglycerate mutase, substrate-binding domain"/>
    <property type="match status" value="1"/>
</dbReference>
<evidence type="ECO:0000313" key="12">
    <source>
        <dbReference type="Proteomes" id="UP000054785"/>
    </source>
</evidence>
<dbReference type="GO" id="GO:0006007">
    <property type="term" value="P:glucose catabolic process"/>
    <property type="evidence" value="ECO:0007669"/>
    <property type="project" value="InterPro"/>
</dbReference>
<dbReference type="Pfam" id="PF01676">
    <property type="entry name" value="Metalloenzyme"/>
    <property type="match status" value="1"/>
</dbReference>
<dbReference type="Proteomes" id="UP000054785">
    <property type="component" value="Unassembled WGS sequence"/>
</dbReference>
<feature type="binding site" evidence="9">
    <location>
        <position position="440"/>
    </location>
    <ligand>
        <name>Mn(2+)</name>
        <dbReference type="ChEBI" id="CHEBI:29035"/>
        <label>2</label>
    </ligand>
</feature>
<evidence type="ECO:0000256" key="1">
    <source>
        <dbReference type="ARBA" id="ARBA00000370"/>
    </source>
</evidence>
<organism evidence="11 12">
    <name type="scientific">Legionella geestiana</name>
    <dbReference type="NCBI Taxonomy" id="45065"/>
    <lineage>
        <taxon>Bacteria</taxon>
        <taxon>Pseudomonadati</taxon>
        <taxon>Pseudomonadota</taxon>
        <taxon>Gammaproteobacteria</taxon>
        <taxon>Legionellales</taxon>
        <taxon>Legionellaceae</taxon>
        <taxon>Legionella</taxon>
    </lineage>
</organism>
<keyword evidence="5 9" id="KW-0479">Metal-binding</keyword>
<comment type="catalytic activity">
    <reaction evidence="1 9">
        <text>(2R)-2-phosphoglycerate = (2R)-3-phosphoglycerate</text>
        <dbReference type="Rhea" id="RHEA:15901"/>
        <dbReference type="ChEBI" id="CHEBI:58272"/>
        <dbReference type="ChEBI" id="CHEBI:58289"/>
        <dbReference type="EC" id="5.4.2.12"/>
    </reaction>
</comment>
<comment type="subunit">
    <text evidence="9">Monomer.</text>
</comment>
<reference evidence="11 12" key="1">
    <citation type="submission" date="2015-11" db="EMBL/GenBank/DDBJ databases">
        <title>Genomic analysis of 38 Legionella species identifies large and diverse effector repertoires.</title>
        <authorList>
            <person name="Burstein D."/>
            <person name="Amaro F."/>
            <person name="Zusman T."/>
            <person name="Lifshitz Z."/>
            <person name="Cohen O."/>
            <person name="Gilbert J.A."/>
            <person name="Pupko T."/>
            <person name="Shuman H.A."/>
            <person name="Segal G."/>
        </authorList>
    </citation>
    <scope>NUCLEOTIDE SEQUENCE [LARGE SCALE GENOMIC DNA]</scope>
    <source>
        <strain evidence="11 12">ATCC 49504</strain>
    </source>
</reference>
<feature type="active site" description="Phosphoserine intermediate" evidence="9">
    <location>
        <position position="63"/>
    </location>
</feature>
<dbReference type="PATRIC" id="fig|45065.4.peg.448"/>
<keyword evidence="8 9" id="KW-0413">Isomerase</keyword>
<feature type="binding site" evidence="9">
    <location>
        <position position="63"/>
    </location>
    <ligand>
        <name>Mn(2+)</name>
        <dbReference type="ChEBI" id="CHEBI:29035"/>
        <label>2</label>
    </ligand>
</feature>
<feature type="binding site" evidence="9">
    <location>
        <position position="332"/>
    </location>
    <ligand>
        <name>substrate</name>
    </ligand>
</feature>
<comment type="function">
    <text evidence="2 9">Catalyzes the interconversion of 2-phosphoglycerate and 3-phosphoglycerate.</text>
</comment>
<dbReference type="OrthoDB" id="9800863at2"/>
<dbReference type="GO" id="GO:0030145">
    <property type="term" value="F:manganese ion binding"/>
    <property type="evidence" value="ECO:0007669"/>
    <property type="project" value="UniProtKB-UniRule"/>
</dbReference>
<evidence type="ECO:0000256" key="4">
    <source>
        <dbReference type="ARBA" id="ARBA00008819"/>
    </source>
</evidence>
<dbReference type="RefSeq" id="WP_028386752.1">
    <property type="nucleotide sequence ID" value="NZ_CAAAHN010000008.1"/>
</dbReference>
<keyword evidence="6 9" id="KW-0324">Glycolysis</keyword>
<name>A0A0W0U7G4_9GAMM</name>
<dbReference type="InterPro" id="IPR036646">
    <property type="entry name" value="PGAM_B_sf"/>
</dbReference>
<gene>
    <name evidence="9 11" type="primary">gpmI</name>
    <name evidence="11" type="ORF">Lgee_0421</name>
</gene>
<dbReference type="PANTHER" id="PTHR31637">
    <property type="entry name" value="2,3-BISPHOSPHOGLYCERATE-INDEPENDENT PHOSPHOGLYCERATE MUTASE"/>
    <property type="match status" value="1"/>
</dbReference>
<dbReference type="InterPro" id="IPR006124">
    <property type="entry name" value="Metalloenzyme"/>
</dbReference>
<feature type="binding site" evidence="9">
    <location>
        <begin position="154"/>
        <end position="155"/>
    </location>
    <ligand>
        <name>substrate</name>
    </ligand>
</feature>
<dbReference type="EC" id="5.4.2.12" evidence="9 10"/>
<protein>
    <recommendedName>
        <fullName evidence="9 10">2,3-bisphosphoglycerate-independent phosphoglycerate mutase</fullName>
        <shortName evidence="9">BPG-independent PGAM</shortName>
        <shortName evidence="9">Phosphoglyceromutase</shortName>
        <shortName evidence="9">iPGM</shortName>
        <ecNumber evidence="9 10">5.4.2.12</ecNumber>
    </recommendedName>
</protein>
<feature type="binding site" evidence="9">
    <location>
        <position position="13"/>
    </location>
    <ligand>
        <name>Mn(2+)</name>
        <dbReference type="ChEBI" id="CHEBI:29035"/>
        <label>2</label>
    </ligand>
</feature>
<comment type="caution">
    <text evidence="11">The sequence shown here is derived from an EMBL/GenBank/DDBJ whole genome shotgun (WGS) entry which is preliminary data.</text>
</comment>
<dbReference type="Pfam" id="PF06415">
    <property type="entry name" value="iPGM_N"/>
    <property type="match status" value="1"/>
</dbReference>
<accession>A0A0W0U7G4</accession>
<dbReference type="Gene3D" id="3.40.1450.10">
    <property type="entry name" value="BPG-independent phosphoglycerate mutase, domain B"/>
    <property type="match status" value="1"/>
</dbReference>
<feature type="binding site" evidence="9">
    <location>
        <begin position="258"/>
        <end position="261"/>
    </location>
    <ligand>
        <name>substrate</name>
    </ligand>
</feature>